<evidence type="ECO:0000256" key="1">
    <source>
        <dbReference type="SAM" id="MobiDB-lite"/>
    </source>
</evidence>
<reference evidence="2 3" key="1">
    <citation type="journal article" date="2024" name="IMA Fungus">
        <title>IMA Genome - F19 : A genome assembly and annotation guide to empower mycologists, including annotated draft genome sequences of Ceratocystis pirilliformis, Diaporthe australafricana, Fusarium ophioides, Paecilomyces lecythidis, and Sporothrix stenoceras.</title>
        <authorList>
            <person name="Aylward J."/>
            <person name="Wilson A.M."/>
            <person name="Visagie C.M."/>
            <person name="Spraker J."/>
            <person name="Barnes I."/>
            <person name="Buitendag C."/>
            <person name="Ceriani C."/>
            <person name="Del Mar Angel L."/>
            <person name="du Plessis D."/>
            <person name="Fuchs T."/>
            <person name="Gasser K."/>
            <person name="Kramer D."/>
            <person name="Li W."/>
            <person name="Munsamy K."/>
            <person name="Piso A."/>
            <person name="Price J.L."/>
            <person name="Sonnekus B."/>
            <person name="Thomas C."/>
            <person name="van der Nest A."/>
            <person name="van Dijk A."/>
            <person name="van Heerden A."/>
            <person name="van Vuuren N."/>
            <person name="Yilmaz N."/>
            <person name="Duong T.A."/>
            <person name="van der Merwe N.A."/>
            <person name="Wingfield M.J."/>
            <person name="Wingfield B.D."/>
        </authorList>
    </citation>
    <scope>NUCLEOTIDE SEQUENCE [LARGE SCALE GENOMIC DNA]</scope>
    <source>
        <strain evidence="2 3">CMW 18167</strain>
    </source>
</reference>
<protein>
    <submittedName>
        <fullName evidence="2">Uncharacterized protein</fullName>
    </submittedName>
</protein>
<feature type="region of interest" description="Disordered" evidence="1">
    <location>
        <begin position="1"/>
        <end position="23"/>
    </location>
</feature>
<accession>A0ABR3WVC8</accession>
<evidence type="ECO:0000313" key="2">
    <source>
        <dbReference type="EMBL" id="KAL1867434.1"/>
    </source>
</evidence>
<organism evidence="2 3">
    <name type="scientific">Paecilomyces lecythidis</name>
    <dbReference type="NCBI Taxonomy" id="3004212"/>
    <lineage>
        <taxon>Eukaryota</taxon>
        <taxon>Fungi</taxon>
        <taxon>Dikarya</taxon>
        <taxon>Ascomycota</taxon>
        <taxon>Pezizomycotina</taxon>
        <taxon>Eurotiomycetes</taxon>
        <taxon>Eurotiomycetidae</taxon>
        <taxon>Eurotiales</taxon>
        <taxon>Thermoascaceae</taxon>
        <taxon>Paecilomyces</taxon>
    </lineage>
</organism>
<evidence type="ECO:0000313" key="3">
    <source>
        <dbReference type="Proteomes" id="UP001583193"/>
    </source>
</evidence>
<feature type="region of interest" description="Disordered" evidence="1">
    <location>
        <begin position="76"/>
        <end position="116"/>
    </location>
</feature>
<feature type="compositionally biased region" description="Low complexity" evidence="1">
    <location>
        <begin position="98"/>
        <end position="109"/>
    </location>
</feature>
<dbReference type="EMBL" id="JAVDPF010000044">
    <property type="protein sequence ID" value="KAL1867434.1"/>
    <property type="molecule type" value="Genomic_DNA"/>
</dbReference>
<comment type="caution">
    <text evidence="2">The sequence shown here is derived from an EMBL/GenBank/DDBJ whole genome shotgun (WGS) entry which is preliminary data.</text>
</comment>
<keyword evidence="3" id="KW-1185">Reference proteome</keyword>
<name>A0ABR3WVC8_9EURO</name>
<dbReference type="Proteomes" id="UP001583193">
    <property type="component" value="Unassembled WGS sequence"/>
</dbReference>
<gene>
    <name evidence="2" type="ORF">Plec18167_008707</name>
</gene>
<proteinExistence type="predicted"/>
<sequence>MFWSAGVEGPAVHPNSSPNPAQPRVLLTVLPASLRRCLPRLDRSLTTSALTSTTASSPDLCRGIVCSSEPQLQCYDSPPESVGYSRRPATATGDDNECSSSCSGRSEMSIEMDNSGGSSAPIMKYEVESGLRWNRIVPAFNLLRNAGYEAQQPRSDSRLIRSLYINGLLYLLEALPADLTREETTSIRDRLPETIASTSPALPSNLQNNVSPRNRYSRYSTTWNGSSEPSYLHRVLAYSIIQCFLVFQLLTPYIRLLLQQVYQYERSHRITERVVAAALGAADSLGKSGLTAVLGLREGKFGAAVSELASWWIEGITGGICEGVGEGLIILGAARNQTDPLGIGLRMRKEPN</sequence>